<keyword evidence="4" id="KW-1185">Reference proteome</keyword>
<keyword evidence="1" id="KW-0233">DNA recombination</keyword>
<feature type="compositionally biased region" description="Basic and acidic residues" evidence="2">
    <location>
        <begin position="32"/>
        <end position="45"/>
    </location>
</feature>
<protein>
    <recommendedName>
        <fullName evidence="5">DNA breaking-rejoining enzyme</fullName>
    </recommendedName>
</protein>
<dbReference type="GO" id="GO:0015074">
    <property type="term" value="P:DNA integration"/>
    <property type="evidence" value="ECO:0007669"/>
    <property type="project" value="InterPro"/>
</dbReference>
<dbReference type="InterPro" id="IPR013762">
    <property type="entry name" value="Integrase-like_cat_sf"/>
</dbReference>
<dbReference type="GO" id="GO:0006310">
    <property type="term" value="P:DNA recombination"/>
    <property type="evidence" value="ECO:0007669"/>
    <property type="project" value="UniProtKB-KW"/>
</dbReference>
<organism evidence="3 4">
    <name type="scientific">Gymnopus androsaceus JB14</name>
    <dbReference type="NCBI Taxonomy" id="1447944"/>
    <lineage>
        <taxon>Eukaryota</taxon>
        <taxon>Fungi</taxon>
        <taxon>Dikarya</taxon>
        <taxon>Basidiomycota</taxon>
        <taxon>Agaricomycotina</taxon>
        <taxon>Agaricomycetes</taxon>
        <taxon>Agaricomycetidae</taxon>
        <taxon>Agaricales</taxon>
        <taxon>Marasmiineae</taxon>
        <taxon>Omphalotaceae</taxon>
        <taxon>Gymnopus</taxon>
    </lineage>
</organism>
<dbReference type="EMBL" id="ML769445">
    <property type="protein sequence ID" value="KAE9401443.1"/>
    <property type="molecule type" value="Genomic_DNA"/>
</dbReference>
<evidence type="ECO:0000256" key="1">
    <source>
        <dbReference type="ARBA" id="ARBA00023172"/>
    </source>
</evidence>
<evidence type="ECO:0000313" key="4">
    <source>
        <dbReference type="Proteomes" id="UP000799118"/>
    </source>
</evidence>
<dbReference type="InterPro" id="IPR011010">
    <property type="entry name" value="DNA_brk_join_enz"/>
</dbReference>
<accession>A0A6A4HU24</accession>
<sequence length="230" mass="25962">MSQVLTQLRGGKILPTSTDPNEYDISSFPTVKDLKPPNENGDRKLKLPKTKVSQSKGKEVIYSPQPGRTSPTRAFHQHIHVNKLGPNNPLLAYRDHNNELKVLTKSIFLKQCNTVWVKHDIPRMTGHCFRIGGTTHYLTTVGIPPRCCESAGQMEVRRLPQVLERLGISHFHPSPPSSHSATSIHSPHTSNNLQSHISHLYPPSERILHIMNFLFFPNTLPIPTITPIWM</sequence>
<dbReference type="Gene3D" id="1.10.443.10">
    <property type="entry name" value="Intergrase catalytic core"/>
    <property type="match status" value="1"/>
</dbReference>
<proteinExistence type="predicted"/>
<dbReference type="GO" id="GO:0003677">
    <property type="term" value="F:DNA binding"/>
    <property type="evidence" value="ECO:0007669"/>
    <property type="project" value="InterPro"/>
</dbReference>
<evidence type="ECO:0000313" key="3">
    <source>
        <dbReference type="EMBL" id="KAE9401443.1"/>
    </source>
</evidence>
<dbReference type="Proteomes" id="UP000799118">
    <property type="component" value="Unassembled WGS sequence"/>
</dbReference>
<dbReference type="OrthoDB" id="3254696at2759"/>
<name>A0A6A4HU24_9AGAR</name>
<evidence type="ECO:0000256" key="2">
    <source>
        <dbReference type="SAM" id="MobiDB-lite"/>
    </source>
</evidence>
<evidence type="ECO:0008006" key="5">
    <source>
        <dbReference type="Google" id="ProtNLM"/>
    </source>
</evidence>
<reference evidence="3" key="1">
    <citation type="journal article" date="2019" name="Environ. Microbiol.">
        <title>Fungal ecological strategies reflected in gene transcription - a case study of two litter decomposers.</title>
        <authorList>
            <person name="Barbi F."/>
            <person name="Kohler A."/>
            <person name="Barry K."/>
            <person name="Baskaran P."/>
            <person name="Daum C."/>
            <person name="Fauchery L."/>
            <person name="Ihrmark K."/>
            <person name="Kuo A."/>
            <person name="LaButti K."/>
            <person name="Lipzen A."/>
            <person name="Morin E."/>
            <person name="Grigoriev I.V."/>
            <person name="Henrissat B."/>
            <person name="Lindahl B."/>
            <person name="Martin F."/>
        </authorList>
    </citation>
    <scope>NUCLEOTIDE SEQUENCE</scope>
    <source>
        <strain evidence="3">JB14</strain>
    </source>
</reference>
<feature type="region of interest" description="Disordered" evidence="2">
    <location>
        <begin position="1"/>
        <end position="70"/>
    </location>
</feature>
<dbReference type="SUPFAM" id="SSF56349">
    <property type="entry name" value="DNA breaking-rejoining enzymes"/>
    <property type="match status" value="1"/>
</dbReference>
<gene>
    <name evidence="3" type="ORF">BT96DRAFT_992003</name>
</gene>
<dbReference type="AlphaFoldDB" id="A0A6A4HU24"/>